<dbReference type="GeneID" id="130461702"/>
<feature type="compositionally biased region" description="Basic and acidic residues" evidence="1">
    <location>
        <begin position="288"/>
        <end position="303"/>
    </location>
</feature>
<evidence type="ECO:0000256" key="1">
    <source>
        <dbReference type="SAM" id="MobiDB-lite"/>
    </source>
</evidence>
<accession>A0ABM3QR67</accession>
<dbReference type="RefSeq" id="XP_056685851.1">
    <property type="nucleotide sequence ID" value="XM_056829873.1"/>
</dbReference>
<feature type="compositionally biased region" description="Acidic residues" evidence="1">
    <location>
        <begin position="186"/>
        <end position="197"/>
    </location>
</feature>
<reference evidence="2" key="1">
    <citation type="journal article" date="2021" name="Nat. Commun.">
        <title>Genomic analyses provide insights into spinach domestication and the genetic basis of agronomic traits.</title>
        <authorList>
            <person name="Cai X."/>
            <person name="Sun X."/>
            <person name="Xu C."/>
            <person name="Sun H."/>
            <person name="Wang X."/>
            <person name="Ge C."/>
            <person name="Zhang Z."/>
            <person name="Wang Q."/>
            <person name="Fei Z."/>
            <person name="Jiao C."/>
            <person name="Wang Q."/>
        </authorList>
    </citation>
    <scope>NUCLEOTIDE SEQUENCE [LARGE SCALE GENOMIC DNA]</scope>
    <source>
        <strain evidence="2">cv. Varoflay</strain>
    </source>
</reference>
<reference evidence="3" key="2">
    <citation type="submission" date="2025-08" db="UniProtKB">
        <authorList>
            <consortium name="RefSeq"/>
        </authorList>
    </citation>
    <scope>IDENTIFICATION</scope>
    <source>
        <tissue evidence="3">Leaf</tissue>
    </source>
</reference>
<feature type="compositionally biased region" description="Basic and acidic residues" evidence="1">
    <location>
        <begin position="362"/>
        <end position="372"/>
    </location>
</feature>
<feature type="compositionally biased region" description="Basic and acidic residues" evidence="1">
    <location>
        <begin position="205"/>
        <end position="256"/>
    </location>
</feature>
<evidence type="ECO:0000313" key="2">
    <source>
        <dbReference type="Proteomes" id="UP000813463"/>
    </source>
</evidence>
<feature type="region of interest" description="Disordered" evidence="1">
    <location>
        <begin position="35"/>
        <end position="372"/>
    </location>
</feature>
<dbReference type="Proteomes" id="UP000813463">
    <property type="component" value="Chromosome 5"/>
</dbReference>
<feature type="compositionally biased region" description="Gly residues" evidence="1">
    <location>
        <begin position="40"/>
        <end position="51"/>
    </location>
</feature>
<feature type="compositionally biased region" description="Basic and acidic residues" evidence="1">
    <location>
        <begin position="61"/>
        <end position="105"/>
    </location>
</feature>
<gene>
    <name evidence="3" type="primary">LOC130461702</name>
</gene>
<sequence length="469" mass="53335">MELMFNLVLDKLEVLRTDVSTMYYKQIFIENLSRDNNEGLSGGQITGGNSAGTGNDEYGSEENKETVALEVVKKQKSDEGSRKLEKDRDEKDNSVNVEESGKDADNMMADEDGTDARKLNEEEDYQRIQEERERLEKEERERLENEERERLENEERKRLEKKQEEDREMERHELEKQRQEDRVVEETDGQETLDGEESGCLNSEETTKNMNTEEAKLETEENKERDNTTTEKENIKLEEEKQEQERVDMAGRKVVEEPGSLLAEAEKNNSQDKTNQQMPVGEDEEPGDEMHNNDGDKGNKDDDAVGSSSESVKGNAGDDVDNNDCGPKNKVCDKNSEDDGLVGGGSRESLKRKASDAPPPEKAPKEQKIFAGKDEQVLPFKIERSKMRASMGNMLTTSAKHIAEYVFDDRRDKCEILVKCKEFDASRLELRNLYPTSLVSDQVMDLKKLQGGTIGWSLPSYLTGDPEKC</sequence>
<evidence type="ECO:0000313" key="3">
    <source>
        <dbReference type="RefSeq" id="XP_056685851.1"/>
    </source>
</evidence>
<protein>
    <submittedName>
        <fullName evidence="3">Uncharacterized protein</fullName>
    </submittedName>
</protein>
<feature type="compositionally biased region" description="Basic and acidic residues" evidence="1">
    <location>
        <begin position="114"/>
        <end position="185"/>
    </location>
</feature>
<name>A0ABM3QR67_SPIOL</name>
<proteinExistence type="predicted"/>
<keyword evidence="2" id="KW-1185">Reference proteome</keyword>
<organism evidence="2 3">
    <name type="scientific">Spinacia oleracea</name>
    <name type="common">Spinach</name>
    <dbReference type="NCBI Taxonomy" id="3562"/>
    <lineage>
        <taxon>Eukaryota</taxon>
        <taxon>Viridiplantae</taxon>
        <taxon>Streptophyta</taxon>
        <taxon>Embryophyta</taxon>
        <taxon>Tracheophyta</taxon>
        <taxon>Spermatophyta</taxon>
        <taxon>Magnoliopsida</taxon>
        <taxon>eudicotyledons</taxon>
        <taxon>Gunneridae</taxon>
        <taxon>Pentapetalae</taxon>
        <taxon>Caryophyllales</taxon>
        <taxon>Chenopodiaceae</taxon>
        <taxon>Chenopodioideae</taxon>
        <taxon>Anserineae</taxon>
        <taxon>Spinacia</taxon>
    </lineage>
</organism>